<dbReference type="InterPro" id="IPR036388">
    <property type="entry name" value="WH-like_DNA-bd_sf"/>
</dbReference>
<dbReference type="KEGG" id="hhg:XM38_026500"/>
<dbReference type="SUPFAM" id="SSF88946">
    <property type="entry name" value="Sigma2 domain of RNA polymerase sigma factors"/>
    <property type="match status" value="1"/>
</dbReference>
<dbReference type="GO" id="GO:0003700">
    <property type="term" value="F:DNA-binding transcription factor activity"/>
    <property type="evidence" value="ECO:0007669"/>
    <property type="project" value="InterPro"/>
</dbReference>
<name>A0A1Z3HN57_9CYAN</name>
<reference evidence="1 2" key="1">
    <citation type="journal article" date="2016" name="Biochim. Biophys. Acta">
        <title>Characterization of red-shifted phycobilisomes isolated from the chlorophyll f-containing cyanobacterium Halomicronema hongdechloris.</title>
        <authorList>
            <person name="Li Y."/>
            <person name="Lin Y."/>
            <person name="Garvey C.J."/>
            <person name="Birch D."/>
            <person name="Corkery R.W."/>
            <person name="Loughlin P.C."/>
            <person name="Scheer H."/>
            <person name="Willows R.D."/>
            <person name="Chen M."/>
        </authorList>
    </citation>
    <scope>NUCLEOTIDE SEQUENCE [LARGE SCALE GENOMIC DNA]</scope>
    <source>
        <strain evidence="1 2">C2206</strain>
    </source>
</reference>
<accession>A0A1Z3HN57</accession>
<dbReference type="AlphaFoldDB" id="A0A1Z3HN57"/>
<dbReference type="STRING" id="1641165.XM38_27085"/>
<keyword evidence="2" id="KW-1185">Reference proteome</keyword>
<dbReference type="Gene3D" id="1.10.10.10">
    <property type="entry name" value="Winged helix-like DNA-binding domain superfamily/Winged helix DNA-binding domain"/>
    <property type="match status" value="1"/>
</dbReference>
<evidence type="ECO:0000313" key="2">
    <source>
        <dbReference type="Proteomes" id="UP000191901"/>
    </source>
</evidence>
<dbReference type="GO" id="GO:0006352">
    <property type="term" value="P:DNA-templated transcription initiation"/>
    <property type="evidence" value="ECO:0007669"/>
    <property type="project" value="InterPro"/>
</dbReference>
<protein>
    <recommendedName>
        <fullName evidence="3">Sigma-70 family RNA polymerase sigma factor</fullName>
    </recommendedName>
</protein>
<dbReference type="OrthoDB" id="465672at2"/>
<gene>
    <name evidence="1" type="ORF">XM38_026500</name>
</gene>
<evidence type="ECO:0008006" key="3">
    <source>
        <dbReference type="Google" id="ProtNLM"/>
    </source>
</evidence>
<organism evidence="1 2">
    <name type="scientific">Halomicronema hongdechloris C2206</name>
    <dbReference type="NCBI Taxonomy" id="1641165"/>
    <lineage>
        <taxon>Bacteria</taxon>
        <taxon>Bacillati</taxon>
        <taxon>Cyanobacteriota</taxon>
        <taxon>Cyanophyceae</taxon>
        <taxon>Nodosilineales</taxon>
        <taxon>Nodosilineaceae</taxon>
        <taxon>Halomicronema</taxon>
    </lineage>
</organism>
<evidence type="ECO:0000313" key="1">
    <source>
        <dbReference type="EMBL" id="ASC71696.1"/>
    </source>
</evidence>
<dbReference type="InterPro" id="IPR013325">
    <property type="entry name" value="RNA_pol_sigma_r2"/>
</dbReference>
<proteinExistence type="predicted"/>
<dbReference type="RefSeq" id="WP_137455099.1">
    <property type="nucleotide sequence ID" value="NZ_CP021983.2"/>
</dbReference>
<dbReference type="EMBL" id="CP021983">
    <property type="protein sequence ID" value="ASC71696.1"/>
    <property type="molecule type" value="Genomic_DNA"/>
</dbReference>
<sequence>MCHQPSPPAVRQFNAEIQFLLKPHNPHARSLLAFIRRSLKQFRLDSHLTEIDIFTEAYLRGIQYLQQAGNSIRHPKAWMRTTAYNVIRELHRNQNRYAALAYDDFIENDLGRQVVAQDQQAQLVDAQEIDTDIYAVLQALGALAACDRILIDLKVINGLSWREIRQWYGQWFDDAPPSEATLRKRGQRALERLRQQYHRLRPHL</sequence>
<dbReference type="Proteomes" id="UP000191901">
    <property type="component" value="Chromosome"/>
</dbReference>